<name>E6YKL0_9HYPH</name>
<gene>
    <name evidence="1" type="ORF">BARRO_20055</name>
</gene>
<protein>
    <submittedName>
        <fullName evidence="1">Uncharacterized protein</fullName>
    </submittedName>
</protein>
<dbReference type="EMBL" id="FN645456">
    <property type="protein sequence ID" value="CBI77398.1"/>
    <property type="molecule type" value="Genomic_DNA"/>
</dbReference>
<sequence>MNYLLSYHINFTDFNFLSPPLLRHKHKNNLQKNLFIYADCILLNQ</sequence>
<organism evidence="1">
    <name type="scientific">Bartonella rochalimae ATCC BAA-1498</name>
    <dbReference type="NCBI Taxonomy" id="685782"/>
    <lineage>
        <taxon>Bacteria</taxon>
        <taxon>Pseudomonadati</taxon>
        <taxon>Pseudomonadota</taxon>
        <taxon>Alphaproteobacteria</taxon>
        <taxon>Hyphomicrobiales</taxon>
        <taxon>Bartonellaceae</taxon>
        <taxon>Bartonella</taxon>
    </lineage>
</organism>
<evidence type="ECO:0000313" key="1">
    <source>
        <dbReference type="EMBL" id="CBI77398.1"/>
    </source>
</evidence>
<proteinExistence type="predicted"/>
<dbReference type="AlphaFoldDB" id="E6YKL0"/>
<reference evidence="1" key="1">
    <citation type="journal article" date="2011" name="PLoS Genet.">
        <title>Parallel evolution of a type IV secretion system in radiating lineages of the host-restricted bacterial pathogen Bartonella.</title>
        <authorList>
            <person name="Engel P."/>
            <person name="Salzburger W."/>
            <person name="Liesch M."/>
            <person name="Chang C.C."/>
            <person name="Maruyama S."/>
            <person name="Lanz C."/>
            <person name="Calteau A."/>
            <person name="Lajus A."/>
            <person name="Medigue C."/>
            <person name="Schuster S.C."/>
            <person name="Dehio C."/>
        </authorList>
    </citation>
    <scope>NUCLEOTIDE SEQUENCE</scope>
    <source>
        <strain evidence="1">ATCC BAA-1498</strain>
    </source>
</reference>
<accession>E6YKL0</accession>